<name>A0A6N9H820_9MICO</name>
<comment type="caution">
    <text evidence="2">The sequence shown here is derived from an EMBL/GenBank/DDBJ whole genome shotgun (WGS) entry which is preliminary data.</text>
</comment>
<organism evidence="2 3">
    <name type="scientific">Brevibacterium rongguiense</name>
    <dbReference type="NCBI Taxonomy" id="2695267"/>
    <lineage>
        <taxon>Bacteria</taxon>
        <taxon>Bacillati</taxon>
        <taxon>Actinomycetota</taxon>
        <taxon>Actinomycetes</taxon>
        <taxon>Micrococcales</taxon>
        <taxon>Brevibacteriaceae</taxon>
        <taxon>Brevibacterium</taxon>
    </lineage>
</organism>
<sequence>MLPAAKTLRTALTSTAAAIALVAGSAVVATAPAEAASRHHHCSGSVSNSRPHRGQNLVVRVSKVPAKVTVSAVAKYKTTSTGKRAKASKKGKALLHFNVGGGTFGRRVPVQVVAKKGKSTWTCSTSFVPTRKR</sequence>
<evidence type="ECO:0000313" key="3">
    <source>
        <dbReference type="Proteomes" id="UP000469215"/>
    </source>
</evidence>
<feature type="signal peptide" evidence="1">
    <location>
        <begin position="1"/>
        <end position="35"/>
    </location>
</feature>
<evidence type="ECO:0000256" key="1">
    <source>
        <dbReference type="SAM" id="SignalP"/>
    </source>
</evidence>
<evidence type="ECO:0000313" key="2">
    <source>
        <dbReference type="EMBL" id="MYM20198.1"/>
    </source>
</evidence>
<dbReference type="EMBL" id="WWEQ01000040">
    <property type="protein sequence ID" value="MYM20198.1"/>
    <property type="molecule type" value="Genomic_DNA"/>
</dbReference>
<protein>
    <submittedName>
        <fullName evidence="2">Uncharacterized protein</fullName>
    </submittedName>
</protein>
<feature type="chain" id="PRO_5026845871" evidence="1">
    <location>
        <begin position="36"/>
        <end position="133"/>
    </location>
</feature>
<dbReference type="RefSeq" id="WP_160953618.1">
    <property type="nucleotide sequence ID" value="NZ_WWEQ01000040.1"/>
</dbReference>
<keyword evidence="1" id="KW-0732">Signal</keyword>
<gene>
    <name evidence="2" type="ORF">GSY69_09515</name>
</gene>
<reference evidence="2 3" key="1">
    <citation type="submission" date="2020-01" db="EMBL/GenBank/DDBJ databases">
        <authorList>
            <person name="Deng T."/>
        </authorList>
    </citation>
    <scope>NUCLEOTIDE SEQUENCE [LARGE SCALE GENOMIC DNA]</scope>
    <source>
        <strain evidence="2 3">5221</strain>
    </source>
</reference>
<proteinExistence type="predicted"/>
<keyword evidence="3" id="KW-1185">Reference proteome</keyword>
<dbReference type="Proteomes" id="UP000469215">
    <property type="component" value="Unassembled WGS sequence"/>
</dbReference>
<dbReference type="AlphaFoldDB" id="A0A6N9H820"/>
<accession>A0A6N9H820</accession>